<dbReference type="InterPro" id="IPR033453">
    <property type="entry name" value="Glyco_hydro_30_TIM-barrel"/>
</dbReference>
<keyword evidence="6" id="KW-0746">Sphingolipid metabolism</keyword>
<evidence type="ECO:0000256" key="2">
    <source>
        <dbReference type="ARBA" id="ARBA00005382"/>
    </source>
</evidence>
<keyword evidence="5 6" id="KW-0378">Hydrolase</keyword>
<keyword evidence="10" id="KW-1185">Reference proteome</keyword>
<evidence type="ECO:0000256" key="6">
    <source>
        <dbReference type="RuleBase" id="RU361188"/>
    </source>
</evidence>
<keyword evidence="4" id="KW-0732">Signal</keyword>
<dbReference type="PANTHER" id="PTHR11069:SF23">
    <property type="entry name" value="LYSOSOMAL ACID GLUCOSYLCERAMIDASE"/>
    <property type="match status" value="1"/>
</dbReference>
<protein>
    <recommendedName>
        <fullName evidence="3 6">Glucosylceramidase</fullName>
        <ecNumber evidence="3 6">3.2.1.45</ecNumber>
    </recommendedName>
</protein>
<accession>A0A7R9L4V5</accession>
<feature type="domain" description="Glycosyl hydrolase family 30 TIM-barrel" evidence="7">
    <location>
        <begin position="95"/>
        <end position="441"/>
    </location>
</feature>
<evidence type="ECO:0000259" key="8">
    <source>
        <dbReference type="Pfam" id="PF17189"/>
    </source>
</evidence>
<dbReference type="InterPro" id="IPR001139">
    <property type="entry name" value="Glyco_hydro_30"/>
</dbReference>
<evidence type="ECO:0000256" key="5">
    <source>
        <dbReference type="ARBA" id="ARBA00022801"/>
    </source>
</evidence>
<dbReference type="EMBL" id="OC870228">
    <property type="protein sequence ID" value="CAD7634937.1"/>
    <property type="molecule type" value="Genomic_DNA"/>
</dbReference>
<dbReference type="EC" id="3.2.1.45" evidence="3 6"/>
<dbReference type="AlphaFoldDB" id="A0A7R9L4V5"/>
<name>A0A7R9L4V5_9ACAR</name>
<dbReference type="InterPro" id="IPR033452">
    <property type="entry name" value="GH30_C"/>
</dbReference>
<dbReference type="PRINTS" id="PR00843">
    <property type="entry name" value="GLHYDRLASE30"/>
</dbReference>
<evidence type="ECO:0000313" key="9">
    <source>
        <dbReference type="EMBL" id="CAD7634937.1"/>
    </source>
</evidence>
<dbReference type="Gene3D" id="3.20.20.80">
    <property type="entry name" value="Glycosidases"/>
    <property type="match status" value="1"/>
</dbReference>
<keyword evidence="6" id="KW-0443">Lipid metabolism</keyword>
<dbReference type="Pfam" id="PF17189">
    <property type="entry name" value="Glyco_hydro_30C"/>
    <property type="match status" value="1"/>
</dbReference>
<evidence type="ECO:0000256" key="3">
    <source>
        <dbReference type="ARBA" id="ARBA00012658"/>
    </source>
</evidence>
<dbReference type="Proteomes" id="UP000759131">
    <property type="component" value="Unassembled WGS sequence"/>
</dbReference>
<evidence type="ECO:0000313" key="10">
    <source>
        <dbReference type="Proteomes" id="UP000759131"/>
    </source>
</evidence>
<evidence type="ECO:0000256" key="4">
    <source>
        <dbReference type="ARBA" id="ARBA00022729"/>
    </source>
</evidence>
<feature type="non-terminal residue" evidence="9">
    <location>
        <position position="1"/>
    </location>
</feature>
<proteinExistence type="inferred from homology"/>
<dbReference type="EMBL" id="CAJPIZ010015653">
    <property type="protein sequence ID" value="CAG2115367.1"/>
    <property type="molecule type" value="Genomic_DNA"/>
</dbReference>
<dbReference type="GO" id="GO:0006680">
    <property type="term" value="P:glucosylceramide catabolic process"/>
    <property type="evidence" value="ECO:0007669"/>
    <property type="project" value="TreeGrafter"/>
</dbReference>
<organism evidence="9">
    <name type="scientific">Medioppia subpectinata</name>
    <dbReference type="NCBI Taxonomy" id="1979941"/>
    <lineage>
        <taxon>Eukaryota</taxon>
        <taxon>Metazoa</taxon>
        <taxon>Ecdysozoa</taxon>
        <taxon>Arthropoda</taxon>
        <taxon>Chelicerata</taxon>
        <taxon>Arachnida</taxon>
        <taxon>Acari</taxon>
        <taxon>Acariformes</taxon>
        <taxon>Sarcoptiformes</taxon>
        <taxon>Oribatida</taxon>
        <taxon>Brachypylina</taxon>
        <taxon>Oppioidea</taxon>
        <taxon>Oppiidae</taxon>
        <taxon>Medioppia</taxon>
    </lineage>
</organism>
<dbReference type="PANTHER" id="PTHR11069">
    <property type="entry name" value="GLUCOSYLCERAMIDASE"/>
    <property type="match status" value="1"/>
</dbReference>
<keyword evidence="6" id="KW-0326">Glycosidase</keyword>
<evidence type="ECO:0000256" key="1">
    <source>
        <dbReference type="ARBA" id="ARBA00001013"/>
    </source>
</evidence>
<gene>
    <name evidence="9" type="ORF">OSB1V03_LOCUS15329</name>
</gene>
<dbReference type="SUPFAM" id="SSF51011">
    <property type="entry name" value="Glycosyl hydrolase domain"/>
    <property type="match status" value="2"/>
</dbReference>
<feature type="domain" description="Glycosyl hydrolase family 30 beta sandwich" evidence="8">
    <location>
        <begin position="444"/>
        <end position="506"/>
    </location>
</feature>
<dbReference type="Pfam" id="PF02055">
    <property type="entry name" value="Glyco_hydro_30"/>
    <property type="match status" value="1"/>
</dbReference>
<comment type="catalytic activity">
    <reaction evidence="1">
        <text>a beta-D-glucosyl-(1&lt;-&gt;1')-N-acylsphing-4-enine + H2O = an N-acylsphing-4-enine + D-glucose</text>
        <dbReference type="Rhea" id="RHEA:13269"/>
        <dbReference type="ChEBI" id="CHEBI:4167"/>
        <dbReference type="ChEBI" id="CHEBI:15377"/>
        <dbReference type="ChEBI" id="CHEBI:22801"/>
        <dbReference type="ChEBI" id="CHEBI:52639"/>
        <dbReference type="EC" id="3.2.1.45"/>
    </reaction>
    <physiologicalReaction direction="left-to-right" evidence="1">
        <dbReference type="Rhea" id="RHEA:13270"/>
    </physiologicalReaction>
</comment>
<sequence>VGYNECNRRHIEDSETVCVCNATHCDQFPPLSRPKIGYISVFESNRNGDRFKESALKFKPFYGNINCVKNHCLKKSAKDSQLTITVDKNRKYQKIYGFGGAFTDSAGYMLSSVDPALAAAVIDSYYSATGIEFSFGRVPIGGTDYSLRPYTYADAYNDKQLKYFSLQKEDFEWKMPYIKRAQSVCPHTLKLIASNWCPPVWMKQIEQHIGYSELKGEIGGEYYQILANYIVKFLDAYKENGITMWGLTTQNEPAEDHQLNNMQMSPESLKRFIEINLGPTLAQAGYNKNKLKLMILDDNTVSLTNWTDTVLTDNSLLQYVSGIANHWYYNERLGTKAVGAILEYVRHKHPDYFVINTEACVLDGPGNGKWSYAERYAIDIINQLNHWAVGWIEWNLALDVTGGPTWFERQGCGGPVYIDPLKGEAYKQPSFYSLGHFSKFVSPDSVRIGHEIVNGAEGVHVLTAKRPDNGVVVVALNAGDTDIELNINNQNNWVVNKLPSHSIQSYIWH</sequence>
<dbReference type="InterPro" id="IPR017853">
    <property type="entry name" value="GH"/>
</dbReference>
<dbReference type="GO" id="GO:0004348">
    <property type="term" value="F:glucosylceramidase activity"/>
    <property type="evidence" value="ECO:0007669"/>
    <property type="project" value="UniProtKB-EC"/>
</dbReference>
<reference evidence="9" key="1">
    <citation type="submission" date="2020-11" db="EMBL/GenBank/DDBJ databases">
        <authorList>
            <person name="Tran Van P."/>
        </authorList>
    </citation>
    <scope>NUCLEOTIDE SEQUENCE</scope>
</reference>
<dbReference type="SUPFAM" id="SSF51445">
    <property type="entry name" value="(Trans)glycosidases"/>
    <property type="match status" value="1"/>
</dbReference>
<dbReference type="GO" id="GO:0016020">
    <property type="term" value="C:membrane"/>
    <property type="evidence" value="ECO:0007669"/>
    <property type="project" value="GOC"/>
</dbReference>
<feature type="non-terminal residue" evidence="9">
    <location>
        <position position="509"/>
    </location>
</feature>
<evidence type="ECO:0000259" key="7">
    <source>
        <dbReference type="Pfam" id="PF02055"/>
    </source>
</evidence>
<dbReference type="OrthoDB" id="2160638at2759"/>
<comment type="similarity">
    <text evidence="2 6">Belongs to the glycosyl hydrolase 30 family.</text>
</comment>